<dbReference type="EMBL" id="KU728633">
    <property type="protein sequence ID" value="AMQ67053.1"/>
    <property type="molecule type" value="Genomic_DNA"/>
</dbReference>
<organism evidence="1 2">
    <name type="scientific">Mycobacterium phage Bipper</name>
    <dbReference type="NCBI Taxonomy" id="1805457"/>
    <lineage>
        <taxon>Viruses</taxon>
        <taxon>Duplodnaviria</taxon>
        <taxon>Heunggongvirae</taxon>
        <taxon>Uroviricota</taxon>
        <taxon>Caudoviricetes</taxon>
        <taxon>Bippervirus</taxon>
        <taxon>Bippervirus bipper</taxon>
    </lineage>
</organism>
<dbReference type="KEGG" id="vg:29125839"/>
<evidence type="ECO:0000313" key="1">
    <source>
        <dbReference type="EMBL" id="AMQ67053.1"/>
    </source>
</evidence>
<keyword evidence="2" id="KW-1185">Reference proteome</keyword>
<dbReference type="GeneID" id="29125839"/>
<dbReference type="Proteomes" id="UP000201826">
    <property type="component" value="Segment"/>
</dbReference>
<proteinExistence type="predicted"/>
<sequence>MNADQLGEIQQTMLHDMRLYQGNHFGSQRKWGSAERKVLASLHARGLVTSEYRYASLTPEGQRVADAIIAEVWKREPIPAGDTIVLVTPCGPHATKALCGGCSDDRGVRWVCHLLGHSDEADTLACAHRHAAGHGQNHDRYN</sequence>
<reference evidence="2" key="1">
    <citation type="submission" date="2016-02" db="EMBL/GenBank/DDBJ databases">
        <authorList>
            <person name="Isern S."/>
            <person name="Barcellona C.M."/>
            <person name="Dozier K.D."/>
            <person name="Faust J.M."/>
            <person name="Fedrick A.J."/>
            <person name="Gagliardi L.E."/>
            <person name="Gatt S.M."/>
            <person name="Gleason P.S."/>
            <person name="Gomez E.A."/>
            <person name="Hoffman A.M."/>
            <person name="Jenkins M."/>
            <person name="Jones M.J."/>
            <person name="Lang J.F."/>
            <person name="Lequay S.M."/>
            <person name="Mars P.J."/>
            <person name="Mtchedlidze N."/>
            <person name="Osking Z.B."/>
            <person name="Paul L.M."/>
            <person name="Pica A.N."/>
            <person name="Robison M.D."/>
            <person name="Rodriguez D."/>
            <person name="Rosales K.A."/>
            <person name="Saravis L.E."/>
            <person name="Sisson B.M."/>
            <person name="Tan A.L."/>
            <person name="Voltaire R."/>
            <person name="Michael S.F."/>
            <person name="Warner M.H."/>
            <person name="Bradley K.W."/>
            <person name="Asai D.J."/>
            <person name="Bowman C.A."/>
            <person name="Russell D.A."/>
            <person name="Pope W.H."/>
            <person name="Jacobs-Sera D."/>
            <person name="Hendrix R.W."/>
            <person name="Hatfull G.F."/>
        </authorList>
    </citation>
    <scope>NUCLEOTIDE SEQUENCE [LARGE SCALE GENOMIC DNA]</scope>
</reference>
<dbReference type="RefSeq" id="YP_009303265.1">
    <property type="nucleotide sequence ID" value="NC_031253.1"/>
</dbReference>
<gene>
    <name evidence="1" type="primary">118</name>
    <name evidence="1" type="ORF">SEA_BIPPER_118</name>
</gene>
<protein>
    <submittedName>
        <fullName evidence="1">Uncharacterized protein</fullName>
    </submittedName>
</protein>
<accession>A0A142F2P6</accession>
<name>A0A142F2P6_9CAUD</name>
<evidence type="ECO:0000313" key="2">
    <source>
        <dbReference type="Proteomes" id="UP000201826"/>
    </source>
</evidence>